<dbReference type="SUPFAM" id="SSF57774">
    <property type="entry name" value="Microbial and mitochondrial ADK, insert 'zinc finger' domain"/>
    <property type="match status" value="1"/>
</dbReference>
<keyword evidence="4 6" id="KW-0418">Kinase</keyword>
<dbReference type="WBParaSite" id="PSAMB.scaffold3854size16621.g22777.t1">
    <property type="protein sequence ID" value="PSAMB.scaffold3854size16621.g22777.t1"/>
    <property type="gene ID" value="PSAMB.scaffold3854size16621.g22777"/>
</dbReference>
<proteinExistence type="inferred from homology"/>
<dbReference type="InterPro" id="IPR006259">
    <property type="entry name" value="Adenyl_kin_sub"/>
</dbReference>
<dbReference type="Proteomes" id="UP000887566">
    <property type="component" value="Unplaced"/>
</dbReference>
<dbReference type="PRINTS" id="PR00094">
    <property type="entry name" value="ADENYLTKNASE"/>
</dbReference>
<name>A0A914WE10_9BILA</name>
<dbReference type="GO" id="GO:0005524">
    <property type="term" value="F:ATP binding"/>
    <property type="evidence" value="ECO:0007669"/>
    <property type="project" value="InterPro"/>
</dbReference>
<dbReference type="Gene3D" id="3.40.50.300">
    <property type="entry name" value="P-loop containing nucleotide triphosphate hydrolases"/>
    <property type="match status" value="1"/>
</dbReference>
<keyword evidence="3" id="KW-0547">Nucleotide-binding</keyword>
<evidence type="ECO:0000256" key="6">
    <source>
        <dbReference type="RuleBase" id="RU003330"/>
    </source>
</evidence>
<feature type="domain" description="Adenylate kinase active site lid" evidence="7">
    <location>
        <begin position="116"/>
        <end position="151"/>
    </location>
</feature>
<sequence>MGPAGSGKGTVATRILDHFDMRHLSCGDFIRAHIRDNTDMGRQAREFTKKGELVPDDLIAKIMTEEIKKQHNQNWLLDGFPRTEKQAALLDSLDPPDSVIDLDVPFSVIVDRLTKRWIHAPSGRVYNLDFSPPKQPGLDDVTGELLTQREDDKPEVIKQRLQGYHAWESKLADYYSKQNKLHRFSGRETNVIWPVVYKYLAQHLPPKQEMKTYMK</sequence>
<dbReference type="AlphaFoldDB" id="A0A914WE10"/>
<dbReference type="PROSITE" id="PS00113">
    <property type="entry name" value="ADENYLATE_KINASE"/>
    <property type="match status" value="1"/>
</dbReference>
<protein>
    <recommendedName>
        <fullName evidence="5">Lethal protein 754</fullName>
    </recommendedName>
</protein>
<dbReference type="NCBIfam" id="TIGR01351">
    <property type="entry name" value="adk"/>
    <property type="match status" value="1"/>
</dbReference>
<evidence type="ECO:0000259" key="7">
    <source>
        <dbReference type="Pfam" id="PF05191"/>
    </source>
</evidence>
<dbReference type="PANTHER" id="PTHR23359">
    <property type="entry name" value="NUCLEOTIDE KINASE"/>
    <property type="match status" value="1"/>
</dbReference>
<evidence type="ECO:0000256" key="5">
    <source>
        <dbReference type="ARBA" id="ARBA00078453"/>
    </source>
</evidence>
<dbReference type="CDD" id="cd01428">
    <property type="entry name" value="ADK"/>
    <property type="match status" value="1"/>
</dbReference>
<dbReference type="InterPro" id="IPR033690">
    <property type="entry name" value="Adenylat_kinase_CS"/>
</dbReference>
<keyword evidence="2 6" id="KW-0808">Transferase</keyword>
<evidence type="ECO:0000256" key="3">
    <source>
        <dbReference type="ARBA" id="ARBA00022741"/>
    </source>
</evidence>
<dbReference type="InterPro" id="IPR036193">
    <property type="entry name" value="ADK_active_lid_dom_sf"/>
</dbReference>
<dbReference type="InterPro" id="IPR000850">
    <property type="entry name" value="Adenylat/UMP-CMP_kin"/>
</dbReference>
<dbReference type="GO" id="GO:0004017">
    <property type="term" value="F:AMP kinase activity"/>
    <property type="evidence" value="ECO:0007669"/>
    <property type="project" value="InterPro"/>
</dbReference>
<accession>A0A914WE10</accession>
<evidence type="ECO:0000256" key="2">
    <source>
        <dbReference type="ARBA" id="ARBA00022679"/>
    </source>
</evidence>
<dbReference type="InterPro" id="IPR027417">
    <property type="entry name" value="P-loop_NTPase"/>
</dbReference>
<dbReference type="Pfam" id="PF05191">
    <property type="entry name" value="ADK_lid"/>
    <property type="match status" value="1"/>
</dbReference>
<reference evidence="9" key="1">
    <citation type="submission" date="2022-11" db="UniProtKB">
        <authorList>
            <consortium name="WormBaseParasite"/>
        </authorList>
    </citation>
    <scope>IDENTIFICATION</scope>
</reference>
<evidence type="ECO:0000256" key="4">
    <source>
        <dbReference type="ARBA" id="ARBA00022777"/>
    </source>
</evidence>
<dbReference type="InterPro" id="IPR007862">
    <property type="entry name" value="Adenylate_kinase_lid-dom"/>
</dbReference>
<dbReference type="HAMAP" id="MF_00235">
    <property type="entry name" value="Adenylate_kinase_Adk"/>
    <property type="match status" value="1"/>
</dbReference>
<dbReference type="Pfam" id="PF00406">
    <property type="entry name" value="ADK"/>
    <property type="match status" value="1"/>
</dbReference>
<evidence type="ECO:0000313" key="9">
    <source>
        <dbReference type="WBParaSite" id="PSAMB.scaffold3854size16621.g22777.t1"/>
    </source>
</evidence>
<evidence type="ECO:0000256" key="1">
    <source>
        <dbReference type="ARBA" id="ARBA00007220"/>
    </source>
</evidence>
<organism evidence="8 9">
    <name type="scientific">Plectus sambesii</name>
    <dbReference type="NCBI Taxonomy" id="2011161"/>
    <lineage>
        <taxon>Eukaryota</taxon>
        <taxon>Metazoa</taxon>
        <taxon>Ecdysozoa</taxon>
        <taxon>Nematoda</taxon>
        <taxon>Chromadorea</taxon>
        <taxon>Plectida</taxon>
        <taxon>Plectina</taxon>
        <taxon>Plectoidea</taxon>
        <taxon>Plectidae</taxon>
        <taxon>Plectus</taxon>
    </lineage>
</organism>
<dbReference type="FunFam" id="3.40.50.300:FF:000106">
    <property type="entry name" value="Adenylate kinase mitochondrial"/>
    <property type="match status" value="1"/>
</dbReference>
<keyword evidence="8" id="KW-1185">Reference proteome</keyword>
<comment type="similarity">
    <text evidence="1 6">Belongs to the adenylate kinase family.</text>
</comment>
<dbReference type="SUPFAM" id="SSF52540">
    <property type="entry name" value="P-loop containing nucleoside triphosphate hydrolases"/>
    <property type="match status" value="1"/>
</dbReference>
<evidence type="ECO:0000313" key="8">
    <source>
        <dbReference type="Proteomes" id="UP000887566"/>
    </source>
</evidence>